<dbReference type="PROSITE" id="PS00061">
    <property type="entry name" value="ADH_SHORT"/>
    <property type="match status" value="1"/>
</dbReference>
<gene>
    <name evidence="4" type="ORF">AB0I48_31210</name>
</gene>
<sequence length="280" mass="28831">MNHSYGGRFAGRTALVTGGGSGIGAALTGALAAAGADVRCADIDVAAAERVVGAIDGPGKAVAVALDVTDAEAVRAAVDDIVAESGSIDLIFNNAGIFIGGETQLLTLEQWNRIIDINLRGVVHGVHAAYPHMIAARGGHIVNTASAAGLMASGLLTSYCATKFAVVGLSDALRSEAVGHGIGVTVVCPSAVETPILDSGKVGSFPGRSFLLGAEKSTRAYPPDRLAAEILAAVAANRSRVVVPRRTRIGWYLNRIAPRVIERRLNAYVREQVAASRAND</sequence>
<dbReference type="Pfam" id="PF00106">
    <property type="entry name" value="adh_short"/>
    <property type="match status" value="1"/>
</dbReference>
<dbReference type="Gene3D" id="3.40.50.720">
    <property type="entry name" value="NAD(P)-binding Rossmann-like Domain"/>
    <property type="match status" value="1"/>
</dbReference>
<evidence type="ECO:0000313" key="4">
    <source>
        <dbReference type="EMBL" id="MEV0712039.1"/>
    </source>
</evidence>
<dbReference type="CDD" id="cd05233">
    <property type="entry name" value="SDR_c"/>
    <property type="match status" value="1"/>
</dbReference>
<evidence type="ECO:0000256" key="3">
    <source>
        <dbReference type="RuleBase" id="RU000363"/>
    </source>
</evidence>
<dbReference type="InterPro" id="IPR020904">
    <property type="entry name" value="Sc_DH/Rdtase_CS"/>
</dbReference>
<comment type="similarity">
    <text evidence="1 3">Belongs to the short-chain dehydrogenases/reductases (SDR) family.</text>
</comment>
<comment type="caution">
    <text evidence="4">The sequence shown here is derived from an EMBL/GenBank/DDBJ whole genome shotgun (WGS) entry which is preliminary data.</text>
</comment>
<accession>A0ABV3G2X2</accession>
<organism evidence="4 5">
    <name type="scientific">Nocardia aurea</name>
    <dbReference type="NCBI Taxonomy" id="2144174"/>
    <lineage>
        <taxon>Bacteria</taxon>
        <taxon>Bacillati</taxon>
        <taxon>Actinomycetota</taxon>
        <taxon>Actinomycetes</taxon>
        <taxon>Mycobacteriales</taxon>
        <taxon>Nocardiaceae</taxon>
        <taxon>Nocardia</taxon>
    </lineage>
</organism>
<dbReference type="EMBL" id="JBFAKC010000018">
    <property type="protein sequence ID" value="MEV0712039.1"/>
    <property type="molecule type" value="Genomic_DNA"/>
</dbReference>
<protein>
    <submittedName>
        <fullName evidence="4">SDR family oxidoreductase</fullName>
        <ecNumber evidence="4">1.-.-.-</ecNumber>
    </submittedName>
</protein>
<evidence type="ECO:0000256" key="2">
    <source>
        <dbReference type="ARBA" id="ARBA00023002"/>
    </source>
</evidence>
<dbReference type="PRINTS" id="PR00080">
    <property type="entry name" value="SDRFAMILY"/>
</dbReference>
<dbReference type="PANTHER" id="PTHR44196">
    <property type="entry name" value="DEHYDROGENASE/REDUCTASE SDR FAMILY MEMBER 7B"/>
    <property type="match status" value="1"/>
</dbReference>
<keyword evidence="5" id="KW-1185">Reference proteome</keyword>
<dbReference type="RefSeq" id="WP_357788786.1">
    <property type="nucleotide sequence ID" value="NZ_JBFAKC010000018.1"/>
</dbReference>
<proteinExistence type="inferred from homology"/>
<dbReference type="PRINTS" id="PR00081">
    <property type="entry name" value="GDHRDH"/>
</dbReference>
<dbReference type="PANTHER" id="PTHR44196:SF1">
    <property type="entry name" value="DEHYDROGENASE_REDUCTASE SDR FAMILY MEMBER 7B"/>
    <property type="match status" value="1"/>
</dbReference>
<evidence type="ECO:0000313" key="5">
    <source>
        <dbReference type="Proteomes" id="UP001551695"/>
    </source>
</evidence>
<keyword evidence="2 4" id="KW-0560">Oxidoreductase</keyword>
<name>A0ABV3G2X2_9NOCA</name>
<dbReference type="GO" id="GO:0016491">
    <property type="term" value="F:oxidoreductase activity"/>
    <property type="evidence" value="ECO:0007669"/>
    <property type="project" value="UniProtKB-KW"/>
</dbReference>
<dbReference type="InterPro" id="IPR036291">
    <property type="entry name" value="NAD(P)-bd_dom_sf"/>
</dbReference>
<evidence type="ECO:0000256" key="1">
    <source>
        <dbReference type="ARBA" id="ARBA00006484"/>
    </source>
</evidence>
<dbReference type="Proteomes" id="UP001551695">
    <property type="component" value="Unassembled WGS sequence"/>
</dbReference>
<dbReference type="InterPro" id="IPR002347">
    <property type="entry name" value="SDR_fam"/>
</dbReference>
<dbReference type="SUPFAM" id="SSF51735">
    <property type="entry name" value="NAD(P)-binding Rossmann-fold domains"/>
    <property type="match status" value="1"/>
</dbReference>
<dbReference type="EC" id="1.-.-.-" evidence="4"/>
<reference evidence="4 5" key="1">
    <citation type="submission" date="2024-06" db="EMBL/GenBank/DDBJ databases">
        <title>The Natural Products Discovery Center: Release of the First 8490 Sequenced Strains for Exploring Actinobacteria Biosynthetic Diversity.</title>
        <authorList>
            <person name="Kalkreuter E."/>
            <person name="Kautsar S.A."/>
            <person name="Yang D."/>
            <person name="Bader C.D."/>
            <person name="Teijaro C.N."/>
            <person name="Fluegel L."/>
            <person name="Davis C.M."/>
            <person name="Simpson J.R."/>
            <person name="Lauterbach L."/>
            <person name="Steele A.D."/>
            <person name="Gui C."/>
            <person name="Meng S."/>
            <person name="Li G."/>
            <person name="Viehrig K."/>
            <person name="Ye F."/>
            <person name="Su P."/>
            <person name="Kiefer A.F."/>
            <person name="Nichols A."/>
            <person name="Cepeda A.J."/>
            <person name="Yan W."/>
            <person name="Fan B."/>
            <person name="Jiang Y."/>
            <person name="Adhikari A."/>
            <person name="Zheng C.-J."/>
            <person name="Schuster L."/>
            <person name="Cowan T.M."/>
            <person name="Smanski M.J."/>
            <person name="Chevrette M.G."/>
            <person name="De Carvalho L.P.S."/>
            <person name="Shen B."/>
        </authorList>
    </citation>
    <scope>NUCLEOTIDE SEQUENCE [LARGE SCALE GENOMIC DNA]</scope>
    <source>
        <strain evidence="4 5">NPDC050403</strain>
    </source>
</reference>